<dbReference type="SMART" id="SM00086">
    <property type="entry name" value="PAC"/>
    <property type="match status" value="1"/>
</dbReference>
<dbReference type="NCBIfam" id="TIGR00229">
    <property type="entry name" value="sensory_box"/>
    <property type="match status" value="2"/>
</dbReference>
<dbReference type="GO" id="GO:0005634">
    <property type="term" value="C:nucleus"/>
    <property type="evidence" value="ECO:0007669"/>
    <property type="project" value="UniProtKB-SubCell"/>
</dbReference>
<dbReference type="SMART" id="SM00091">
    <property type="entry name" value="PAS"/>
    <property type="match status" value="2"/>
</dbReference>
<protein>
    <recommendedName>
        <fullName evidence="9">PAS domain-containing protein</fullName>
    </recommendedName>
</protein>
<evidence type="ECO:0000256" key="6">
    <source>
        <dbReference type="ARBA" id="ARBA00023242"/>
    </source>
</evidence>
<feature type="compositionally biased region" description="Low complexity" evidence="7">
    <location>
        <begin position="378"/>
        <end position="387"/>
    </location>
</feature>
<dbReference type="PROSITE" id="PS50112">
    <property type="entry name" value="PAS"/>
    <property type="match status" value="2"/>
</dbReference>
<gene>
    <name evidence="10" type="ORF">BSL78_06181</name>
</gene>
<dbReference type="InterPro" id="IPR000014">
    <property type="entry name" value="PAS"/>
</dbReference>
<evidence type="ECO:0000256" key="5">
    <source>
        <dbReference type="ARBA" id="ARBA00023163"/>
    </source>
</evidence>
<comment type="subcellular location">
    <subcellularLocation>
        <location evidence="1">Nucleus</location>
    </subcellularLocation>
</comment>
<dbReference type="Gene3D" id="3.30.450.20">
    <property type="entry name" value="PAS domain"/>
    <property type="match status" value="2"/>
</dbReference>
<keyword evidence="3" id="KW-0805">Transcription regulation</keyword>
<reference evidence="10 11" key="1">
    <citation type="journal article" date="2017" name="PLoS Biol.">
        <title>The sea cucumber genome provides insights into morphological evolution and visceral regeneration.</title>
        <authorList>
            <person name="Zhang X."/>
            <person name="Sun L."/>
            <person name="Yuan J."/>
            <person name="Sun Y."/>
            <person name="Gao Y."/>
            <person name="Zhang L."/>
            <person name="Li S."/>
            <person name="Dai H."/>
            <person name="Hamel J.F."/>
            <person name="Liu C."/>
            <person name="Yu Y."/>
            <person name="Liu S."/>
            <person name="Lin W."/>
            <person name="Guo K."/>
            <person name="Jin S."/>
            <person name="Xu P."/>
            <person name="Storey K.B."/>
            <person name="Huan P."/>
            <person name="Zhang T."/>
            <person name="Zhou Y."/>
            <person name="Zhang J."/>
            <person name="Lin C."/>
            <person name="Li X."/>
            <person name="Xing L."/>
            <person name="Huo D."/>
            <person name="Sun M."/>
            <person name="Wang L."/>
            <person name="Mercier A."/>
            <person name="Li F."/>
            <person name="Yang H."/>
            <person name="Xiang J."/>
        </authorList>
    </citation>
    <scope>NUCLEOTIDE SEQUENCE [LARGE SCALE GENOMIC DNA]</scope>
    <source>
        <strain evidence="10">Shaxun</strain>
        <tissue evidence="10">Muscle</tissue>
    </source>
</reference>
<organism evidence="10 11">
    <name type="scientific">Stichopus japonicus</name>
    <name type="common">Sea cucumber</name>
    <dbReference type="NCBI Taxonomy" id="307972"/>
    <lineage>
        <taxon>Eukaryota</taxon>
        <taxon>Metazoa</taxon>
        <taxon>Echinodermata</taxon>
        <taxon>Eleutherozoa</taxon>
        <taxon>Echinozoa</taxon>
        <taxon>Holothuroidea</taxon>
        <taxon>Aspidochirotacea</taxon>
        <taxon>Aspidochirotida</taxon>
        <taxon>Stichopodidae</taxon>
        <taxon>Apostichopus</taxon>
    </lineage>
</organism>
<dbReference type="InterPro" id="IPR001610">
    <property type="entry name" value="PAC"/>
</dbReference>
<evidence type="ECO:0000256" key="8">
    <source>
        <dbReference type="SAM" id="SignalP"/>
    </source>
</evidence>
<dbReference type="PANTHER" id="PTHR23043">
    <property type="entry name" value="HYPOXIA-INDUCIBLE FACTOR 1 ALPHA"/>
    <property type="match status" value="1"/>
</dbReference>
<evidence type="ECO:0000256" key="1">
    <source>
        <dbReference type="ARBA" id="ARBA00004123"/>
    </source>
</evidence>
<dbReference type="GO" id="GO:0005667">
    <property type="term" value="C:transcription regulator complex"/>
    <property type="evidence" value="ECO:0007669"/>
    <property type="project" value="InterPro"/>
</dbReference>
<feature type="domain" description="PAS" evidence="9">
    <location>
        <begin position="268"/>
        <end position="314"/>
    </location>
</feature>
<dbReference type="CDD" id="cd00130">
    <property type="entry name" value="PAS"/>
    <property type="match status" value="2"/>
</dbReference>
<proteinExistence type="predicted"/>
<dbReference type="PRINTS" id="PR00785">
    <property type="entry name" value="NCTRNSLOCATR"/>
</dbReference>
<feature type="domain" description="PAS" evidence="9">
    <location>
        <begin position="84"/>
        <end position="147"/>
    </location>
</feature>
<dbReference type="Proteomes" id="UP000230750">
    <property type="component" value="Unassembled WGS sequence"/>
</dbReference>
<dbReference type="InterPro" id="IPR013655">
    <property type="entry name" value="PAS_fold_3"/>
</dbReference>
<dbReference type="GO" id="GO:0005737">
    <property type="term" value="C:cytoplasm"/>
    <property type="evidence" value="ECO:0007669"/>
    <property type="project" value="InterPro"/>
</dbReference>
<sequence length="414" mass="46425">MNIGRCRAFSLHFIRDLRSSSVPLSLQLLLLWPAGTHSQSNGWYYISQIEAEGDALLDELQSNSPNSEETSKELVTEVTDGSLMLQAWNGFLVFISRKGQIYYISENASKHLGIHQFEMLGKSMLDFIHPDDHKELAKQFMVSVPGQQTFKGYGMEGTKDRPTAMSVNFFNQTDEEYVSISDFIQERSFFLRMRSVMSKKSSSGKGKVVGYRVVNFSGRLKLKSSPNNSGFTVEGLICLCRPIQPLPVVEIRMDGNMFMSRHGMDMSFTFCDPRIITLIGYEPHELIGKTVYQFHNPLDASKVSDCHSNLIVKGSSMSKYYRFLGKVGEWVWMRTKATIIYNTSGVAQYVVAMNYVIGKEEGERMMMLERMQGAIESPVASSSPSCSDGEACQSPISSPRRGSPASITKDLSNL</sequence>
<evidence type="ECO:0000313" key="10">
    <source>
        <dbReference type="EMBL" id="PIK56918.1"/>
    </source>
</evidence>
<feature type="compositionally biased region" description="Polar residues" evidence="7">
    <location>
        <begin position="405"/>
        <end position="414"/>
    </location>
</feature>
<feature type="chain" id="PRO_5013896700" description="PAS domain-containing protein" evidence="8">
    <location>
        <begin position="39"/>
        <end position="414"/>
    </location>
</feature>
<name>A0A2G8L9H4_STIJA</name>
<evidence type="ECO:0000256" key="7">
    <source>
        <dbReference type="SAM" id="MobiDB-lite"/>
    </source>
</evidence>
<keyword evidence="8" id="KW-0732">Signal</keyword>
<accession>A0A2G8L9H4</accession>
<dbReference type="GO" id="GO:0000977">
    <property type="term" value="F:RNA polymerase II transcription regulatory region sequence-specific DNA binding"/>
    <property type="evidence" value="ECO:0007669"/>
    <property type="project" value="TreeGrafter"/>
</dbReference>
<keyword evidence="5" id="KW-0804">Transcription</keyword>
<comment type="caution">
    <text evidence="10">The sequence shown here is derived from an EMBL/GenBank/DDBJ whole genome shotgun (WGS) entry which is preliminary data.</text>
</comment>
<evidence type="ECO:0000259" key="9">
    <source>
        <dbReference type="PROSITE" id="PS50112"/>
    </source>
</evidence>
<feature type="region of interest" description="Disordered" evidence="7">
    <location>
        <begin position="378"/>
        <end position="414"/>
    </location>
</feature>
<dbReference type="Pfam" id="PF08447">
    <property type="entry name" value="PAS_3"/>
    <property type="match status" value="1"/>
</dbReference>
<dbReference type="InterPro" id="IPR013767">
    <property type="entry name" value="PAS_fold"/>
</dbReference>
<dbReference type="AlphaFoldDB" id="A0A2G8L9H4"/>
<evidence type="ECO:0000313" key="11">
    <source>
        <dbReference type="Proteomes" id="UP000230750"/>
    </source>
</evidence>
<evidence type="ECO:0000256" key="3">
    <source>
        <dbReference type="ARBA" id="ARBA00023015"/>
    </source>
</evidence>
<keyword evidence="6" id="KW-0539">Nucleus</keyword>
<dbReference type="OrthoDB" id="6021714at2759"/>
<evidence type="ECO:0000256" key="4">
    <source>
        <dbReference type="ARBA" id="ARBA00023125"/>
    </source>
</evidence>
<dbReference type="PANTHER" id="PTHR23043:SF40">
    <property type="match status" value="1"/>
</dbReference>
<dbReference type="EMBL" id="MRZV01000160">
    <property type="protein sequence ID" value="PIK56918.1"/>
    <property type="molecule type" value="Genomic_DNA"/>
</dbReference>
<keyword evidence="4" id="KW-0238">DNA-binding</keyword>
<keyword evidence="2" id="KW-0677">Repeat</keyword>
<dbReference type="GO" id="GO:0000981">
    <property type="term" value="F:DNA-binding transcription factor activity, RNA polymerase II-specific"/>
    <property type="evidence" value="ECO:0007669"/>
    <property type="project" value="TreeGrafter"/>
</dbReference>
<feature type="signal peptide" evidence="8">
    <location>
        <begin position="1"/>
        <end position="38"/>
    </location>
</feature>
<dbReference type="STRING" id="307972.A0A2G8L9H4"/>
<dbReference type="SUPFAM" id="SSF55785">
    <property type="entry name" value="PYP-like sensor domain (PAS domain)"/>
    <property type="match status" value="2"/>
</dbReference>
<dbReference type="InterPro" id="IPR001067">
    <property type="entry name" value="Nuc_translocat"/>
</dbReference>
<evidence type="ECO:0000256" key="2">
    <source>
        <dbReference type="ARBA" id="ARBA00022737"/>
    </source>
</evidence>
<dbReference type="InterPro" id="IPR035965">
    <property type="entry name" value="PAS-like_dom_sf"/>
</dbReference>
<keyword evidence="11" id="KW-1185">Reference proteome</keyword>
<dbReference type="Pfam" id="PF00989">
    <property type="entry name" value="PAS"/>
    <property type="match status" value="1"/>
</dbReference>